<dbReference type="PROSITE" id="PS51186">
    <property type="entry name" value="GNAT"/>
    <property type="match status" value="1"/>
</dbReference>
<dbReference type="PANTHER" id="PTHR43792:SF16">
    <property type="entry name" value="N-ACETYLTRANSFERASE DOMAIN-CONTAINING PROTEIN"/>
    <property type="match status" value="1"/>
</dbReference>
<keyword evidence="2" id="KW-0808">Transferase</keyword>
<evidence type="ECO:0000313" key="2">
    <source>
        <dbReference type="EMBL" id="SFP03667.1"/>
    </source>
</evidence>
<feature type="domain" description="N-acetyltransferase" evidence="1">
    <location>
        <begin position="10"/>
        <end position="173"/>
    </location>
</feature>
<dbReference type="STRING" id="1079859.SAMN04515674_10188"/>
<dbReference type="InterPro" id="IPR016181">
    <property type="entry name" value="Acyl_CoA_acyltransferase"/>
</dbReference>
<dbReference type="OrthoDB" id="9788916at2"/>
<organism evidence="2 3">
    <name type="scientific">Pseudarcicella hirudinis</name>
    <dbReference type="NCBI Taxonomy" id="1079859"/>
    <lineage>
        <taxon>Bacteria</taxon>
        <taxon>Pseudomonadati</taxon>
        <taxon>Bacteroidota</taxon>
        <taxon>Cytophagia</taxon>
        <taxon>Cytophagales</taxon>
        <taxon>Flectobacillaceae</taxon>
        <taxon>Pseudarcicella</taxon>
    </lineage>
</organism>
<accession>A0A1I5M2T7</accession>
<dbReference type="Gene3D" id="3.40.630.30">
    <property type="match status" value="1"/>
</dbReference>
<dbReference type="Proteomes" id="UP000199306">
    <property type="component" value="Unassembled WGS sequence"/>
</dbReference>
<dbReference type="EMBL" id="FOXH01000001">
    <property type="protein sequence ID" value="SFP03667.1"/>
    <property type="molecule type" value="Genomic_DNA"/>
</dbReference>
<dbReference type="RefSeq" id="WP_092010475.1">
    <property type="nucleotide sequence ID" value="NZ_FOXH01000001.1"/>
</dbReference>
<dbReference type="InterPro" id="IPR051531">
    <property type="entry name" value="N-acetyltransferase"/>
</dbReference>
<evidence type="ECO:0000313" key="3">
    <source>
        <dbReference type="Proteomes" id="UP000199306"/>
    </source>
</evidence>
<gene>
    <name evidence="2" type="ORF">SAMN04515674_10188</name>
</gene>
<dbReference type="SUPFAM" id="SSF55729">
    <property type="entry name" value="Acyl-CoA N-acyltransferases (Nat)"/>
    <property type="match status" value="1"/>
</dbReference>
<dbReference type="PANTHER" id="PTHR43792">
    <property type="entry name" value="GNAT FAMILY, PUTATIVE (AFU_ORTHOLOGUE AFUA_3G00765)-RELATED-RELATED"/>
    <property type="match status" value="1"/>
</dbReference>
<proteinExistence type="predicted"/>
<dbReference type="InterPro" id="IPR000182">
    <property type="entry name" value="GNAT_dom"/>
</dbReference>
<dbReference type="Pfam" id="PF13302">
    <property type="entry name" value="Acetyltransf_3"/>
    <property type="match status" value="1"/>
</dbReference>
<name>A0A1I5M2T7_9BACT</name>
<dbReference type="GO" id="GO:0016747">
    <property type="term" value="F:acyltransferase activity, transferring groups other than amino-acyl groups"/>
    <property type="evidence" value="ECO:0007669"/>
    <property type="project" value="InterPro"/>
</dbReference>
<protein>
    <submittedName>
        <fullName evidence="2">Protein N-acetyltransferase, RimJ/RimL family</fullName>
    </submittedName>
</protein>
<keyword evidence="3" id="KW-1185">Reference proteome</keyword>
<sequence length="176" mass="20316">MDIILETPRLLLRELQLSDDTGMFELDADPEVHEFLGKTPVLTIEESREVILFIREQYVSNGVGSWAVIEKETNSFVGWAGLKLVKNPVNSHSNFYDLGYRFIRKYWGLGYATEITKAILTYGFEVLQLQEIYAMTEHGNSGSEKVLEKSGFVFQESFELDEVEHLWFKKETGQHQ</sequence>
<evidence type="ECO:0000259" key="1">
    <source>
        <dbReference type="PROSITE" id="PS51186"/>
    </source>
</evidence>
<reference evidence="2 3" key="1">
    <citation type="submission" date="2016-10" db="EMBL/GenBank/DDBJ databases">
        <authorList>
            <person name="de Groot N.N."/>
        </authorList>
    </citation>
    <scope>NUCLEOTIDE SEQUENCE [LARGE SCALE GENOMIC DNA]</scope>
    <source>
        <strain evidence="3">E92,LMG 26720,CCM 7988</strain>
    </source>
</reference>
<dbReference type="AlphaFoldDB" id="A0A1I5M2T7"/>